<protein>
    <recommendedName>
        <fullName evidence="3">HTH CENPB-type domain-containing protein</fullName>
    </recommendedName>
</protein>
<dbReference type="GeneTree" id="ENSGT00940000160649"/>
<proteinExistence type="predicted"/>
<keyword evidence="1" id="KW-0238">DNA-binding</keyword>
<dbReference type="Pfam" id="PF03221">
    <property type="entry name" value="HTH_Tnp_Tc5"/>
    <property type="match status" value="1"/>
</dbReference>
<sequence length="1505" mass="168277">MTAYPPVVETPVIFISEWLLDLGRPLSDLSLLSLSSLSLSSLSSPLSLSVYLPLSPLSLSLSLSLCLSLPLSAMCRICEWAFENEPMPYVCQVCSYRSSFYSDVLSHFASFHRESRFLLCLFCLKVNRNPVSYQQHLLRHQMNQAFHCNRCRLQFVFLKDKMQHKLENHRSFRRPAQLEGLPPGSKVTIRTYGKVRTLPSASPGVRLQSPSSLIQDPNTVSSSLSEYLMQYVSLCPVSRRTSCPASERLLCLECGTDISDFSAHYPTHVSCLLCPYASCCSRAYATHMIHVFELQCSDCDFRPQNADQMAEHLLKNPDHYSATCRPRTYVEQDIQFFPGEEREPVQNQDQNQDQDQDLLSDVPWRSADSWKRPSESDDIPPAIVPFSLTSGPRHLLSKNTDAIDFFNLLFPAALVQLIATETNAHVKTIQFQDWRPISVQEIRGFLGLVILMGVQNLSDPAHYWSWSHYDNSYTFCRAMSLQRFRQIAANIRMGSFVTEALRGGSDAVCDGDPLSIFRPMLAILGDAVWDAYQPNCCLSIDRALLPRMEEDSGHATGDAKTPPQVWLLCDSKSGYCHRFFIQAGEKESGAGPGAGGAGPGFSVVPALVEKLQNKHHQLFLSSSLASAPLLQKLLEQKIYACSSFPPPSAILPRALWDDGSLHRPGDFLQRRCGPLLATRWRDAKEMGCLSTNAPPGEADTVWRRSQTKVGGLDPIDRPMAFRLLQENMRGVDICKQLLACNPLGGVPLDRHWRRLFWFLVNLSIVNAFIVLRESRKENPPPWVTDGLFTQVNFRKRLGNQLAKCAQKSFEALEMASVRVARAVARPVDAPLKQRHHMVKISNISKRCRNCNRKNVRHESVYGCGVCNANLCKQSSCFWEFHNLSPLRKGTLPASLPYGAVEVEEFEGDVDGAMAPVEEFSDDDAGATVSDSTAATVSGAVADAVSGGPAAAAVACREREDSLSARQLRVALIALCDGLQHASRLFSTDTNTIRRWLQFRHQNTHNSCCSQDSSHGDGSDRMLAWVLSMREQQLPITESNLFHKASALKKKGAFGDAFRISYDWAVGFLLRHRLGVRSVGRAATLARTLPLSLHAKIQSFREFTQKIARTHELPESAVAAMDELCIFVDLRLVQDKSRRRDALELTGSVPLVTVYLAALADGSMLPALVLASRQLAKRAPLPEFIVLEGGAESLLAEEALDLWTNRVWLHHVNAASRRQKSLLVLDRHREHMGDPFLTAVSAAGTLPAVIPAGCAFRLQPLEICVKPVLQRFLLARWAAFSAGSPAELEETSPPQLQANVARLLVDWTVEALMQLEKLPQVWKTSFRLTGVLSRREGEEEETSQQAEEIQIDLIKTLTETLLGADASNAEAPELLELEDEEETEEEGGEEEEEEEMEEEVKETTEEARSDTMKGGEETEEVGELMWNISKKVCMSVDQSFQKEFFCDCFGLKSLIMRHVFLKVRWNMRDIYAILCDEIAGTCKNCGKRLLLCEVSATFFNFLLRYM</sequence>
<dbReference type="Pfam" id="PF13843">
    <property type="entry name" value="DDE_Tnp_1_7"/>
    <property type="match status" value="1"/>
</dbReference>
<accession>A0A8C9Y958</accession>
<feature type="compositionally biased region" description="Basic and acidic residues" evidence="2">
    <location>
        <begin position="1400"/>
        <end position="1415"/>
    </location>
</feature>
<dbReference type="PANTHER" id="PTHR46599:SF1">
    <property type="entry name" value="POGO TRANSPOSABLE ELEMENT WITH ZNF DOMAIN"/>
    <property type="match status" value="1"/>
</dbReference>
<evidence type="ECO:0000313" key="4">
    <source>
        <dbReference type="Ensembl" id="ENSSLUP00000022290.1"/>
    </source>
</evidence>
<dbReference type="GO" id="GO:0003677">
    <property type="term" value="F:DNA binding"/>
    <property type="evidence" value="ECO:0007669"/>
    <property type="project" value="UniProtKB-KW"/>
</dbReference>
<name>A0A8C9Y958_SANLU</name>
<keyword evidence="5" id="KW-1185">Reference proteome</keyword>
<feature type="region of interest" description="Disordered" evidence="2">
    <location>
        <begin position="1367"/>
        <end position="1418"/>
    </location>
</feature>
<dbReference type="InterPro" id="IPR013087">
    <property type="entry name" value="Znf_C2H2_type"/>
</dbReference>
<dbReference type="PANTHER" id="PTHR46599">
    <property type="entry name" value="PIGGYBAC TRANSPOSABLE ELEMENT-DERIVED PROTEIN 4"/>
    <property type="match status" value="1"/>
</dbReference>
<reference evidence="4" key="1">
    <citation type="submission" date="2025-08" db="UniProtKB">
        <authorList>
            <consortium name="Ensembl"/>
        </authorList>
    </citation>
    <scope>IDENTIFICATION</scope>
</reference>
<dbReference type="Proteomes" id="UP000694568">
    <property type="component" value="Unplaced"/>
</dbReference>
<dbReference type="Pfam" id="PF25429">
    <property type="entry name" value="zf-POGZ"/>
    <property type="match status" value="1"/>
</dbReference>
<dbReference type="InterPro" id="IPR029526">
    <property type="entry name" value="PGBD"/>
</dbReference>
<reference evidence="4" key="2">
    <citation type="submission" date="2025-09" db="UniProtKB">
        <authorList>
            <consortium name="Ensembl"/>
        </authorList>
    </citation>
    <scope>IDENTIFICATION</scope>
</reference>
<feature type="domain" description="HTH CENPB-type" evidence="3">
    <location>
        <begin position="1005"/>
        <end position="1077"/>
    </location>
</feature>
<evidence type="ECO:0000256" key="2">
    <source>
        <dbReference type="SAM" id="MobiDB-lite"/>
    </source>
</evidence>
<organism evidence="4 5">
    <name type="scientific">Sander lucioperca</name>
    <name type="common">Pike-perch</name>
    <name type="synonym">Perca lucioperca</name>
    <dbReference type="NCBI Taxonomy" id="283035"/>
    <lineage>
        <taxon>Eukaryota</taxon>
        <taxon>Metazoa</taxon>
        <taxon>Chordata</taxon>
        <taxon>Craniata</taxon>
        <taxon>Vertebrata</taxon>
        <taxon>Euteleostomi</taxon>
        <taxon>Actinopterygii</taxon>
        <taxon>Neopterygii</taxon>
        <taxon>Teleostei</taxon>
        <taxon>Neoteleostei</taxon>
        <taxon>Acanthomorphata</taxon>
        <taxon>Eupercaria</taxon>
        <taxon>Perciformes</taxon>
        <taxon>Percoidei</taxon>
        <taxon>Percidae</taxon>
        <taxon>Luciopercinae</taxon>
        <taxon>Sander</taxon>
    </lineage>
</organism>
<dbReference type="PROSITE" id="PS00028">
    <property type="entry name" value="ZINC_FINGER_C2H2_1"/>
    <property type="match status" value="1"/>
</dbReference>
<evidence type="ECO:0000313" key="5">
    <source>
        <dbReference type="Proteomes" id="UP000694568"/>
    </source>
</evidence>
<dbReference type="PROSITE" id="PS51253">
    <property type="entry name" value="HTH_CENPB"/>
    <property type="match status" value="1"/>
</dbReference>
<dbReference type="InterPro" id="IPR057618">
    <property type="entry name" value="Znf_POGZ/Z280C-D-like"/>
</dbReference>
<feature type="compositionally biased region" description="Acidic residues" evidence="2">
    <location>
        <begin position="1372"/>
        <end position="1399"/>
    </location>
</feature>
<dbReference type="InterPro" id="IPR006600">
    <property type="entry name" value="HTH_CenpB_DNA-bd_dom"/>
</dbReference>
<dbReference type="Ensembl" id="ENSSLUT00000023028.1">
    <property type="protein sequence ID" value="ENSSLUP00000022290.1"/>
    <property type="gene ID" value="ENSSLUG00000010235.1"/>
</dbReference>
<evidence type="ECO:0000256" key="1">
    <source>
        <dbReference type="ARBA" id="ARBA00023125"/>
    </source>
</evidence>
<dbReference type="SMART" id="SM00355">
    <property type="entry name" value="ZnF_C2H2"/>
    <property type="match status" value="5"/>
</dbReference>
<evidence type="ECO:0000259" key="3">
    <source>
        <dbReference type="PROSITE" id="PS51253"/>
    </source>
</evidence>